<sequence>MSRDASCRNVDDGVVLGGIGWMKAACTLAMTAVGVGILALPGTAVQAGWLGSVIGLFIASLIIFYNNHLLWRTLSLVRGNESGDVKCYEDAGGSAFGVGGSVYFGVILHTALILVCSVMILLLAATTETLTQVLSRRIWTAIWTAISISLALIRDMKHVGSIAAVGAMSASVMVIVIIAACISKLATDGVSNEVMVMPQKGLKFISVFATYFFAYGLSTVTPTVYHGMANPSDFPKALSTAIFFCLCLYTSTLELGYLAYSQSLASADTVLAAISPPNQPLTIFGWLINIIVIVVVLSHILVLFTPTAKRVDMTWSAISERRRWSTFQLRVCLMASRTLLIILEGCIAIAVPKVDVLVGLIGAFCVTQLSVFFPIACYVKLKRRRKISIPLWETLLFMLLVAVASLVMVMGIYGASLQF</sequence>
<evidence type="ECO:0000256" key="4">
    <source>
        <dbReference type="ARBA" id="ARBA00023136"/>
    </source>
</evidence>
<dbReference type="OrthoDB" id="2417221at2759"/>
<keyword evidence="4 5" id="KW-0472">Membrane</keyword>
<dbReference type="Pfam" id="PF01490">
    <property type="entry name" value="Aa_trans"/>
    <property type="match status" value="1"/>
</dbReference>
<dbReference type="InterPro" id="IPR013057">
    <property type="entry name" value="AA_transpt_TM"/>
</dbReference>
<evidence type="ECO:0000256" key="1">
    <source>
        <dbReference type="ARBA" id="ARBA00004141"/>
    </source>
</evidence>
<keyword evidence="3 5" id="KW-1133">Transmembrane helix</keyword>
<dbReference type="AlphaFoldDB" id="A0A7J6LPW1"/>
<feature type="transmembrane region" description="Helical" evidence="5">
    <location>
        <begin position="20"/>
        <end position="40"/>
    </location>
</feature>
<feature type="transmembrane region" description="Helical" evidence="5">
    <location>
        <begin position="204"/>
        <end position="225"/>
    </location>
</feature>
<comment type="subcellular location">
    <subcellularLocation>
        <location evidence="1">Membrane</location>
        <topology evidence="1">Multi-pass membrane protein</topology>
    </subcellularLocation>
</comment>
<feature type="transmembrane region" description="Helical" evidence="5">
    <location>
        <begin position="357"/>
        <end position="379"/>
    </location>
</feature>
<keyword evidence="8" id="KW-1185">Reference proteome</keyword>
<evidence type="ECO:0000256" key="2">
    <source>
        <dbReference type="ARBA" id="ARBA00022692"/>
    </source>
</evidence>
<feature type="transmembrane region" description="Helical" evidence="5">
    <location>
        <begin position="159"/>
        <end position="183"/>
    </location>
</feature>
<accession>A0A7J6LPW1</accession>
<keyword evidence="2 5" id="KW-0812">Transmembrane</keyword>
<dbReference type="GO" id="GO:0016020">
    <property type="term" value="C:membrane"/>
    <property type="evidence" value="ECO:0007669"/>
    <property type="project" value="UniProtKB-SubCell"/>
</dbReference>
<reference evidence="7 8" key="1">
    <citation type="submission" date="2020-04" db="EMBL/GenBank/DDBJ databases">
        <title>Perkinsus chesapeaki whole genome sequence.</title>
        <authorList>
            <person name="Bogema D.R."/>
        </authorList>
    </citation>
    <scope>NUCLEOTIDE SEQUENCE [LARGE SCALE GENOMIC DNA]</scope>
    <source>
        <strain evidence="7">ATCC PRA-425</strain>
    </source>
</reference>
<dbReference type="PANTHER" id="PTHR22950">
    <property type="entry name" value="AMINO ACID TRANSPORTER"/>
    <property type="match status" value="1"/>
</dbReference>
<comment type="caution">
    <text evidence="7">The sequence shown here is derived from an EMBL/GenBank/DDBJ whole genome shotgun (WGS) entry which is preliminary data.</text>
</comment>
<feature type="transmembrane region" description="Helical" evidence="5">
    <location>
        <begin position="327"/>
        <end position="351"/>
    </location>
</feature>
<feature type="transmembrane region" description="Helical" evidence="5">
    <location>
        <begin position="47"/>
        <end position="65"/>
    </location>
</feature>
<protein>
    <recommendedName>
        <fullName evidence="6">Amino acid transporter transmembrane domain-containing protein</fullName>
    </recommendedName>
</protein>
<evidence type="ECO:0000256" key="3">
    <source>
        <dbReference type="ARBA" id="ARBA00022989"/>
    </source>
</evidence>
<evidence type="ECO:0000259" key="6">
    <source>
        <dbReference type="Pfam" id="PF01490"/>
    </source>
</evidence>
<dbReference type="PANTHER" id="PTHR22950:SF461">
    <property type="entry name" value="AMINO ACID TRANSPORTER TRANSMEMBRANE DOMAIN-CONTAINING PROTEIN"/>
    <property type="match status" value="1"/>
</dbReference>
<dbReference type="Gene3D" id="1.20.1740.10">
    <property type="entry name" value="Amino acid/polyamine transporter I"/>
    <property type="match status" value="1"/>
</dbReference>
<dbReference type="GO" id="GO:0015179">
    <property type="term" value="F:L-amino acid transmembrane transporter activity"/>
    <property type="evidence" value="ECO:0007669"/>
    <property type="project" value="TreeGrafter"/>
</dbReference>
<dbReference type="EMBL" id="JAAPAO010000385">
    <property type="protein sequence ID" value="KAF4661244.1"/>
    <property type="molecule type" value="Genomic_DNA"/>
</dbReference>
<evidence type="ECO:0000313" key="7">
    <source>
        <dbReference type="EMBL" id="KAF4661244.1"/>
    </source>
</evidence>
<feature type="transmembrane region" description="Helical" evidence="5">
    <location>
        <begin position="391"/>
        <end position="413"/>
    </location>
</feature>
<dbReference type="Proteomes" id="UP000591131">
    <property type="component" value="Unassembled WGS sequence"/>
</dbReference>
<organism evidence="7 8">
    <name type="scientific">Perkinsus chesapeaki</name>
    <name type="common">Clam parasite</name>
    <name type="synonym">Perkinsus andrewsi</name>
    <dbReference type="NCBI Taxonomy" id="330153"/>
    <lineage>
        <taxon>Eukaryota</taxon>
        <taxon>Sar</taxon>
        <taxon>Alveolata</taxon>
        <taxon>Perkinsozoa</taxon>
        <taxon>Perkinsea</taxon>
        <taxon>Perkinsida</taxon>
        <taxon>Perkinsidae</taxon>
        <taxon>Perkinsus</taxon>
    </lineage>
</organism>
<feature type="transmembrane region" description="Helical" evidence="5">
    <location>
        <begin position="283"/>
        <end position="306"/>
    </location>
</feature>
<gene>
    <name evidence="7" type="ORF">FOL47_006765</name>
</gene>
<proteinExistence type="predicted"/>
<evidence type="ECO:0000256" key="5">
    <source>
        <dbReference type="SAM" id="Phobius"/>
    </source>
</evidence>
<evidence type="ECO:0000313" key="8">
    <source>
        <dbReference type="Proteomes" id="UP000591131"/>
    </source>
</evidence>
<feature type="domain" description="Amino acid transporter transmembrane" evidence="6">
    <location>
        <begin position="18"/>
        <end position="415"/>
    </location>
</feature>
<feature type="transmembrane region" description="Helical" evidence="5">
    <location>
        <begin position="102"/>
        <end position="125"/>
    </location>
</feature>
<feature type="transmembrane region" description="Helical" evidence="5">
    <location>
        <begin position="137"/>
        <end position="153"/>
    </location>
</feature>
<name>A0A7J6LPW1_PERCH</name>